<organism evidence="1 2">
    <name type="scientific">Rhizophagus clarus</name>
    <dbReference type="NCBI Taxonomy" id="94130"/>
    <lineage>
        <taxon>Eukaryota</taxon>
        <taxon>Fungi</taxon>
        <taxon>Fungi incertae sedis</taxon>
        <taxon>Mucoromycota</taxon>
        <taxon>Glomeromycotina</taxon>
        <taxon>Glomeromycetes</taxon>
        <taxon>Glomerales</taxon>
        <taxon>Glomeraceae</taxon>
        <taxon>Rhizophagus</taxon>
    </lineage>
</organism>
<accession>A0A8H3MHU2</accession>
<dbReference type="AlphaFoldDB" id="A0A8H3MHU2"/>
<sequence length="128" mass="15258">MKCCITSNLWCEKILRHSFYQIQIWRQDIHSTKIGSENEYVSPILPAKSHSRSHGRSQNYDKGNQGYNQGLKNRILVSLLRHFNQYIVILWSYMQRWSLFSRILTQDERESLCVTHAYLIGISYTRFI</sequence>
<reference evidence="1" key="1">
    <citation type="submission" date="2019-10" db="EMBL/GenBank/DDBJ databases">
        <title>Conservation and host-specific expression of non-tandemly repeated heterogenous ribosome RNA gene in arbuscular mycorrhizal fungi.</title>
        <authorList>
            <person name="Maeda T."/>
            <person name="Kobayashi Y."/>
            <person name="Nakagawa T."/>
            <person name="Ezawa T."/>
            <person name="Yamaguchi K."/>
            <person name="Bino T."/>
            <person name="Nishimoto Y."/>
            <person name="Shigenobu S."/>
            <person name="Kawaguchi M."/>
        </authorList>
    </citation>
    <scope>NUCLEOTIDE SEQUENCE</scope>
    <source>
        <strain evidence="1">HR1</strain>
    </source>
</reference>
<gene>
    <name evidence="1" type="ORF">RCL2_003106100</name>
</gene>
<protein>
    <submittedName>
        <fullName evidence="1">Uncharacterized protein</fullName>
    </submittedName>
</protein>
<name>A0A8H3MHU2_9GLOM</name>
<dbReference type="Proteomes" id="UP000615446">
    <property type="component" value="Unassembled WGS sequence"/>
</dbReference>
<dbReference type="EMBL" id="BLAL01000356">
    <property type="protein sequence ID" value="GET04761.1"/>
    <property type="molecule type" value="Genomic_DNA"/>
</dbReference>
<proteinExistence type="predicted"/>
<evidence type="ECO:0000313" key="2">
    <source>
        <dbReference type="Proteomes" id="UP000615446"/>
    </source>
</evidence>
<evidence type="ECO:0000313" key="1">
    <source>
        <dbReference type="EMBL" id="GET04761.1"/>
    </source>
</evidence>
<comment type="caution">
    <text evidence="1">The sequence shown here is derived from an EMBL/GenBank/DDBJ whole genome shotgun (WGS) entry which is preliminary data.</text>
</comment>